<dbReference type="HOGENOM" id="CLU_3189863_0_0_7"/>
<sequence>MKEKQTSLLKQILPSALGWISLAVAIFIDGSFVQEFTLVAVARVLP</sequence>
<accession>I3XV42</accession>
<dbReference type="RefSeq" id="WP_014768696.1">
    <property type="nucleotide sequence ID" value="NC_018002.1"/>
</dbReference>
<reference evidence="2 3" key="1">
    <citation type="submission" date="2012-06" db="EMBL/GenBank/DDBJ databases">
        <title>Complete sequence of Sulfurospirillum barnesii SES-3.</title>
        <authorList>
            <consortium name="US DOE Joint Genome Institute"/>
            <person name="Lucas S."/>
            <person name="Han J."/>
            <person name="Lapidus A."/>
            <person name="Cheng J.-F."/>
            <person name="Goodwin L."/>
            <person name="Pitluck S."/>
            <person name="Peters L."/>
            <person name="Ovchinnikova G."/>
            <person name="Lu M."/>
            <person name="Detter J.C."/>
            <person name="Han C."/>
            <person name="Tapia R."/>
            <person name="Land M."/>
            <person name="Hauser L."/>
            <person name="Kyrpides N."/>
            <person name="Ivanova N."/>
            <person name="Pagani I."/>
            <person name="Stolz J."/>
            <person name="Arkin A."/>
            <person name="Dehal P."/>
            <person name="Oremland R."/>
            <person name="Saltikov C."/>
            <person name="Basu P."/>
            <person name="Hollibaugh J."/>
            <person name="Newman D."/>
            <person name="Stolyar S."/>
            <person name="Hazen T."/>
            <person name="Woyke T."/>
        </authorList>
    </citation>
    <scope>NUCLEOTIDE SEQUENCE [LARGE SCALE GENOMIC DNA]</scope>
    <source>
        <strain evidence="3">ATCC 700032 / DSM 10660 / SES-3</strain>
    </source>
</reference>
<gene>
    <name evidence="2" type="ordered locus">Sulba_0498</name>
</gene>
<name>I3XV42_SULBS</name>
<dbReference type="AlphaFoldDB" id="I3XV42"/>
<feature type="transmembrane region" description="Helical" evidence="1">
    <location>
        <begin position="12"/>
        <end position="33"/>
    </location>
</feature>
<keyword evidence="3" id="KW-1185">Reference proteome</keyword>
<keyword evidence="1" id="KW-0812">Transmembrane</keyword>
<keyword evidence="1" id="KW-0472">Membrane</keyword>
<dbReference type="Proteomes" id="UP000006176">
    <property type="component" value="Chromosome"/>
</dbReference>
<protein>
    <submittedName>
        <fullName evidence="2">Uncharacterized protein</fullName>
    </submittedName>
</protein>
<dbReference type="KEGG" id="sba:Sulba_0498"/>
<proteinExistence type="predicted"/>
<keyword evidence="1" id="KW-1133">Transmembrane helix</keyword>
<evidence type="ECO:0000313" key="2">
    <source>
        <dbReference type="EMBL" id="AFL67816.1"/>
    </source>
</evidence>
<evidence type="ECO:0000256" key="1">
    <source>
        <dbReference type="SAM" id="Phobius"/>
    </source>
</evidence>
<dbReference type="STRING" id="760154.Sulba_0498"/>
<organism evidence="2 3">
    <name type="scientific">Sulfurospirillum barnesii (strain ATCC 700032 / DSM 10660 / SES-3)</name>
    <dbReference type="NCBI Taxonomy" id="760154"/>
    <lineage>
        <taxon>Bacteria</taxon>
        <taxon>Pseudomonadati</taxon>
        <taxon>Campylobacterota</taxon>
        <taxon>Epsilonproteobacteria</taxon>
        <taxon>Campylobacterales</taxon>
        <taxon>Sulfurospirillaceae</taxon>
        <taxon>Sulfurospirillum</taxon>
    </lineage>
</organism>
<evidence type="ECO:0000313" key="3">
    <source>
        <dbReference type="Proteomes" id="UP000006176"/>
    </source>
</evidence>
<dbReference type="EMBL" id="CP003333">
    <property type="protein sequence ID" value="AFL67816.1"/>
    <property type="molecule type" value="Genomic_DNA"/>
</dbReference>
<dbReference type="PATRIC" id="fig|760154.4.peg.496"/>